<feature type="transmembrane region" description="Helical" evidence="1">
    <location>
        <begin position="33"/>
        <end position="51"/>
    </location>
</feature>
<name>A0AAV4PIA9_9ARAC</name>
<comment type="caution">
    <text evidence="2">The sequence shown here is derived from an EMBL/GenBank/DDBJ whole genome shotgun (WGS) entry which is preliminary data.</text>
</comment>
<protein>
    <submittedName>
        <fullName evidence="2">Uncharacterized protein</fullName>
    </submittedName>
</protein>
<gene>
    <name evidence="2" type="ORF">CDAR_293711</name>
</gene>
<dbReference type="Proteomes" id="UP001054837">
    <property type="component" value="Unassembled WGS sequence"/>
</dbReference>
<sequence>MTLPDIHICTGKIGFFVREAWAVKPFHSMDDNLLIAVQISLICALASVLSFHSFQNSRISAPYLIFTSLSAGKREMIKAVSPLSQHQNYTPAFNKRGFPTFLGTFPPHPYKSHLHLSHK</sequence>
<accession>A0AAV4PIA9</accession>
<keyword evidence="1" id="KW-1133">Transmembrane helix</keyword>
<proteinExistence type="predicted"/>
<evidence type="ECO:0000313" key="2">
    <source>
        <dbReference type="EMBL" id="GIX96364.1"/>
    </source>
</evidence>
<dbReference type="EMBL" id="BPLQ01002898">
    <property type="protein sequence ID" value="GIX96364.1"/>
    <property type="molecule type" value="Genomic_DNA"/>
</dbReference>
<keyword evidence="1" id="KW-0472">Membrane</keyword>
<evidence type="ECO:0000256" key="1">
    <source>
        <dbReference type="SAM" id="Phobius"/>
    </source>
</evidence>
<evidence type="ECO:0000313" key="3">
    <source>
        <dbReference type="Proteomes" id="UP001054837"/>
    </source>
</evidence>
<reference evidence="2 3" key="1">
    <citation type="submission" date="2021-06" db="EMBL/GenBank/DDBJ databases">
        <title>Caerostris darwini draft genome.</title>
        <authorList>
            <person name="Kono N."/>
            <person name="Arakawa K."/>
        </authorList>
    </citation>
    <scope>NUCLEOTIDE SEQUENCE [LARGE SCALE GENOMIC DNA]</scope>
</reference>
<organism evidence="2 3">
    <name type="scientific">Caerostris darwini</name>
    <dbReference type="NCBI Taxonomy" id="1538125"/>
    <lineage>
        <taxon>Eukaryota</taxon>
        <taxon>Metazoa</taxon>
        <taxon>Ecdysozoa</taxon>
        <taxon>Arthropoda</taxon>
        <taxon>Chelicerata</taxon>
        <taxon>Arachnida</taxon>
        <taxon>Araneae</taxon>
        <taxon>Araneomorphae</taxon>
        <taxon>Entelegynae</taxon>
        <taxon>Araneoidea</taxon>
        <taxon>Araneidae</taxon>
        <taxon>Caerostris</taxon>
    </lineage>
</organism>
<keyword evidence="1" id="KW-0812">Transmembrane</keyword>
<keyword evidence="3" id="KW-1185">Reference proteome</keyword>
<dbReference type="AlphaFoldDB" id="A0AAV4PIA9"/>